<keyword evidence="1" id="KW-0472">Membrane</keyword>
<feature type="transmembrane region" description="Helical" evidence="1">
    <location>
        <begin position="6"/>
        <end position="28"/>
    </location>
</feature>
<gene>
    <name evidence="3" type="ORF">GCWU000182_000055</name>
</gene>
<organism evidence="3 4">
    <name type="scientific">Abiotrophia defectiva ATCC 49176</name>
    <dbReference type="NCBI Taxonomy" id="592010"/>
    <lineage>
        <taxon>Bacteria</taxon>
        <taxon>Bacillati</taxon>
        <taxon>Bacillota</taxon>
        <taxon>Bacilli</taxon>
        <taxon>Lactobacillales</taxon>
        <taxon>Aerococcaceae</taxon>
        <taxon>Abiotrophia</taxon>
    </lineage>
</organism>
<evidence type="ECO:0000313" key="4">
    <source>
        <dbReference type="Proteomes" id="UP000019050"/>
    </source>
</evidence>
<dbReference type="SUPFAM" id="SSF52821">
    <property type="entry name" value="Rhodanese/Cell cycle control phosphatase"/>
    <property type="match status" value="1"/>
</dbReference>
<dbReference type="InterPro" id="IPR050229">
    <property type="entry name" value="GlpE_sulfurtransferase"/>
</dbReference>
<dbReference type="PANTHER" id="PTHR43031:SF18">
    <property type="entry name" value="RHODANESE-RELATED SULFURTRANSFERASES"/>
    <property type="match status" value="1"/>
</dbReference>
<dbReference type="Pfam" id="PF00581">
    <property type="entry name" value="Rhodanese"/>
    <property type="match status" value="1"/>
</dbReference>
<feature type="domain" description="Rhodanese" evidence="2">
    <location>
        <begin position="44"/>
        <end position="132"/>
    </location>
</feature>
<dbReference type="EMBL" id="ACIN03000001">
    <property type="protein sequence ID" value="ESK66368.1"/>
    <property type="molecule type" value="Genomic_DNA"/>
</dbReference>
<keyword evidence="4" id="KW-1185">Reference proteome</keyword>
<dbReference type="Proteomes" id="UP000019050">
    <property type="component" value="Unassembled WGS sequence"/>
</dbReference>
<dbReference type="SMART" id="SM00450">
    <property type="entry name" value="RHOD"/>
    <property type="match status" value="1"/>
</dbReference>
<dbReference type="InterPro" id="IPR036873">
    <property type="entry name" value="Rhodanese-like_dom_sf"/>
</dbReference>
<dbReference type="HOGENOM" id="CLU_089574_1_3_9"/>
<comment type="caution">
    <text evidence="3">The sequence shown here is derived from an EMBL/GenBank/DDBJ whole genome shotgun (WGS) entry which is preliminary data.</text>
</comment>
<dbReference type="GeneID" id="84816225"/>
<dbReference type="AlphaFoldDB" id="W1Q519"/>
<dbReference type="InterPro" id="IPR001763">
    <property type="entry name" value="Rhodanese-like_dom"/>
</dbReference>
<dbReference type="eggNOG" id="COG0607">
    <property type="taxonomic scope" value="Bacteria"/>
</dbReference>
<sequence length="133" mass="15121">MQILNFITVVLLSIIVIYTLYYGILWGMGRYAAKAIKQEDLIAAGRKGQLIDVREAAEFEARHILGARNIPSSQFKMRFKEIRKDQAVYLVDEAFGTAQRAAFRLKRNGYNDIYILKGGMTEWTGKVKTAKGK</sequence>
<dbReference type="PROSITE" id="PS50206">
    <property type="entry name" value="RHODANESE_3"/>
    <property type="match status" value="1"/>
</dbReference>
<evidence type="ECO:0000313" key="3">
    <source>
        <dbReference type="EMBL" id="ESK66368.1"/>
    </source>
</evidence>
<protein>
    <submittedName>
        <fullName evidence="3">Rhodanese-like protein</fullName>
    </submittedName>
</protein>
<reference evidence="3" key="1">
    <citation type="submission" date="2013-06" db="EMBL/GenBank/DDBJ databases">
        <authorList>
            <person name="Weinstock G."/>
            <person name="Sodergren E."/>
            <person name="Clifton S."/>
            <person name="Fulton L."/>
            <person name="Fulton B."/>
            <person name="Courtney L."/>
            <person name="Fronick C."/>
            <person name="Harrison M."/>
            <person name="Strong C."/>
            <person name="Farmer C."/>
            <person name="Delahaunty K."/>
            <person name="Markovic C."/>
            <person name="Hall O."/>
            <person name="Minx P."/>
            <person name="Tomlinson C."/>
            <person name="Mitreva M."/>
            <person name="Nelson J."/>
            <person name="Hou S."/>
            <person name="Wollam A."/>
            <person name="Pepin K.H."/>
            <person name="Johnson M."/>
            <person name="Bhonagiri V."/>
            <person name="Nash W.E."/>
            <person name="Warren W."/>
            <person name="Chinwalla A."/>
            <person name="Mardis E.R."/>
            <person name="Wilson R.K."/>
        </authorList>
    </citation>
    <scope>NUCLEOTIDE SEQUENCE [LARGE SCALE GENOMIC DNA]</scope>
    <source>
        <strain evidence="3">ATCC 49176</strain>
    </source>
</reference>
<dbReference type="OrthoDB" id="9808735at2"/>
<evidence type="ECO:0000256" key="1">
    <source>
        <dbReference type="SAM" id="Phobius"/>
    </source>
</evidence>
<evidence type="ECO:0000259" key="2">
    <source>
        <dbReference type="PROSITE" id="PS50206"/>
    </source>
</evidence>
<dbReference type="PANTHER" id="PTHR43031">
    <property type="entry name" value="FAD-DEPENDENT OXIDOREDUCTASE"/>
    <property type="match status" value="1"/>
</dbReference>
<proteinExistence type="predicted"/>
<dbReference type="STRING" id="592010.GCWU000182_000055"/>
<name>W1Q519_ABIDE</name>
<accession>W1Q519</accession>
<dbReference type="RefSeq" id="WP_023390716.1">
    <property type="nucleotide sequence ID" value="NZ_KI535340.1"/>
</dbReference>
<dbReference type="CDD" id="cd00158">
    <property type="entry name" value="RHOD"/>
    <property type="match status" value="1"/>
</dbReference>
<keyword evidence="1" id="KW-1133">Transmembrane helix</keyword>
<keyword evidence="1" id="KW-0812">Transmembrane</keyword>
<dbReference type="Gene3D" id="3.40.250.10">
    <property type="entry name" value="Rhodanese-like domain"/>
    <property type="match status" value="1"/>
</dbReference>